<dbReference type="InterPro" id="IPR056639">
    <property type="entry name" value="DUF7737"/>
</dbReference>
<evidence type="ECO:0000313" key="3">
    <source>
        <dbReference type="Proteomes" id="UP000320496"/>
    </source>
</evidence>
<evidence type="ECO:0000313" key="2">
    <source>
        <dbReference type="EMBL" id="QDU37708.1"/>
    </source>
</evidence>
<organism evidence="2 3">
    <name type="scientific">Maioricimonas rarisocia</name>
    <dbReference type="NCBI Taxonomy" id="2528026"/>
    <lineage>
        <taxon>Bacteria</taxon>
        <taxon>Pseudomonadati</taxon>
        <taxon>Planctomycetota</taxon>
        <taxon>Planctomycetia</taxon>
        <taxon>Planctomycetales</taxon>
        <taxon>Planctomycetaceae</taxon>
        <taxon>Maioricimonas</taxon>
    </lineage>
</organism>
<dbReference type="Pfam" id="PF24879">
    <property type="entry name" value="DUF7737"/>
    <property type="match status" value="1"/>
</dbReference>
<accession>A0A517Z5E2</accession>
<proteinExistence type="predicted"/>
<sequence length="29" mass="3288">MSIILSKAFLLADDTNIKDPTIVSQIKRR</sequence>
<dbReference type="EMBL" id="CP036275">
    <property type="protein sequence ID" value="QDU37708.1"/>
    <property type="molecule type" value="Genomic_DNA"/>
</dbReference>
<feature type="domain" description="DUF7737" evidence="1">
    <location>
        <begin position="2"/>
        <end position="26"/>
    </location>
</feature>
<protein>
    <recommendedName>
        <fullName evidence="1">DUF7737 domain-containing protein</fullName>
    </recommendedName>
</protein>
<dbReference type="KEGG" id="mri:Mal4_20240"/>
<gene>
    <name evidence="2" type="ORF">Mal4_20240</name>
</gene>
<dbReference type="Proteomes" id="UP000320496">
    <property type="component" value="Chromosome"/>
</dbReference>
<keyword evidence="3" id="KW-1185">Reference proteome</keyword>
<reference evidence="2 3" key="1">
    <citation type="submission" date="2019-02" db="EMBL/GenBank/DDBJ databases">
        <title>Deep-cultivation of Planctomycetes and their phenomic and genomic characterization uncovers novel biology.</title>
        <authorList>
            <person name="Wiegand S."/>
            <person name="Jogler M."/>
            <person name="Boedeker C."/>
            <person name="Pinto D."/>
            <person name="Vollmers J."/>
            <person name="Rivas-Marin E."/>
            <person name="Kohn T."/>
            <person name="Peeters S.H."/>
            <person name="Heuer A."/>
            <person name="Rast P."/>
            <person name="Oberbeckmann S."/>
            <person name="Bunk B."/>
            <person name="Jeske O."/>
            <person name="Meyerdierks A."/>
            <person name="Storesund J.E."/>
            <person name="Kallscheuer N."/>
            <person name="Luecker S."/>
            <person name="Lage O.M."/>
            <person name="Pohl T."/>
            <person name="Merkel B.J."/>
            <person name="Hornburger P."/>
            <person name="Mueller R.-W."/>
            <person name="Bruemmer F."/>
            <person name="Labrenz M."/>
            <person name="Spormann A.M."/>
            <person name="Op den Camp H."/>
            <person name="Overmann J."/>
            <person name="Amann R."/>
            <person name="Jetten M.S.M."/>
            <person name="Mascher T."/>
            <person name="Medema M.H."/>
            <person name="Devos D.P."/>
            <person name="Kaster A.-K."/>
            <person name="Ovreas L."/>
            <person name="Rohde M."/>
            <person name="Galperin M.Y."/>
            <person name="Jogler C."/>
        </authorList>
    </citation>
    <scope>NUCLEOTIDE SEQUENCE [LARGE SCALE GENOMIC DNA]</scope>
    <source>
        <strain evidence="2 3">Mal4</strain>
    </source>
</reference>
<dbReference type="AlphaFoldDB" id="A0A517Z5E2"/>
<evidence type="ECO:0000259" key="1">
    <source>
        <dbReference type="Pfam" id="PF24879"/>
    </source>
</evidence>
<name>A0A517Z5E2_9PLAN</name>